<organism evidence="3 4">
    <name type="scientific">Prevotella micans F0438</name>
    <dbReference type="NCBI Taxonomy" id="883158"/>
    <lineage>
        <taxon>Bacteria</taxon>
        <taxon>Pseudomonadati</taxon>
        <taxon>Bacteroidota</taxon>
        <taxon>Bacteroidia</taxon>
        <taxon>Bacteroidales</taxon>
        <taxon>Prevotellaceae</taxon>
        <taxon>Prevotella</taxon>
    </lineage>
</organism>
<dbReference type="eggNOG" id="COG4771">
    <property type="taxonomic scope" value="Bacteria"/>
</dbReference>
<dbReference type="Proteomes" id="UP000016023">
    <property type="component" value="Unassembled WGS sequence"/>
</dbReference>
<dbReference type="AlphaFoldDB" id="H1Q2X8"/>
<gene>
    <name evidence="3" type="ORF">HMPREF9140_01266</name>
</gene>
<dbReference type="InterPro" id="IPR043781">
    <property type="entry name" value="DUF5723"/>
</dbReference>
<feature type="domain" description="DUF5723" evidence="2">
    <location>
        <begin position="42"/>
        <end position="444"/>
    </location>
</feature>
<comment type="caution">
    <text evidence="3">The sequence shown here is derived from an EMBL/GenBank/DDBJ whole genome shotgun (WGS) entry which is preliminary data.</text>
</comment>
<feature type="chain" id="PRO_5003552021" description="DUF5723 domain-containing protein" evidence="1">
    <location>
        <begin position="23"/>
        <end position="470"/>
    </location>
</feature>
<dbReference type="STRING" id="883158.HMPREF9140_01266"/>
<reference evidence="3 4" key="1">
    <citation type="submission" date="2011-12" db="EMBL/GenBank/DDBJ databases">
        <title>The Genome Sequence of Prevotella micans F0438.</title>
        <authorList>
            <consortium name="The Broad Institute Genome Sequencing Platform"/>
            <person name="Earl A."/>
            <person name="Ward D."/>
            <person name="Feldgarden M."/>
            <person name="Gevers D."/>
            <person name="Izard J."/>
            <person name="Baranova O.V."/>
            <person name="Blanton J.M."/>
            <person name="Wade W.G."/>
            <person name="Dewhirst F.E."/>
            <person name="Young S.K."/>
            <person name="Zeng Q."/>
            <person name="Gargeya S."/>
            <person name="Fitzgerald M."/>
            <person name="Haas B."/>
            <person name="Abouelleil A."/>
            <person name="Alvarado L."/>
            <person name="Arachchi H.M."/>
            <person name="Berlin A."/>
            <person name="Chapman S.B."/>
            <person name="Gearin G."/>
            <person name="Goldberg J."/>
            <person name="Griggs A."/>
            <person name="Gujja S."/>
            <person name="Hansen M."/>
            <person name="Heiman D."/>
            <person name="Howarth C."/>
            <person name="Larimer J."/>
            <person name="Lui A."/>
            <person name="MacDonald P.J.P."/>
            <person name="McCowen C."/>
            <person name="Montmayeur A."/>
            <person name="Murphy C."/>
            <person name="Neiman D."/>
            <person name="Pearson M."/>
            <person name="Priest M."/>
            <person name="Roberts A."/>
            <person name="Saif S."/>
            <person name="Shea T."/>
            <person name="Sisk P."/>
            <person name="Stolte C."/>
            <person name="Sykes S."/>
            <person name="Wortman J."/>
            <person name="Nusbaum C."/>
            <person name="Birren B."/>
        </authorList>
    </citation>
    <scope>NUCLEOTIDE SEQUENCE [LARGE SCALE GENOMIC DNA]</scope>
    <source>
        <strain evidence="3 4">F0438</strain>
    </source>
</reference>
<dbReference type="HOGENOM" id="CLU_032295_0_0_10"/>
<evidence type="ECO:0000313" key="4">
    <source>
        <dbReference type="Proteomes" id="UP000016023"/>
    </source>
</evidence>
<protein>
    <recommendedName>
        <fullName evidence="2">DUF5723 domain-containing protein</fullName>
    </recommendedName>
</protein>
<dbReference type="EMBL" id="AGWK01000036">
    <property type="protein sequence ID" value="EHO69576.1"/>
    <property type="molecule type" value="Genomic_DNA"/>
</dbReference>
<dbReference type="PATRIC" id="fig|883158.3.peg.1269"/>
<evidence type="ECO:0000259" key="2">
    <source>
        <dbReference type="Pfam" id="PF18990"/>
    </source>
</evidence>
<evidence type="ECO:0000256" key="1">
    <source>
        <dbReference type="SAM" id="SignalP"/>
    </source>
</evidence>
<keyword evidence="4" id="KW-1185">Reference proteome</keyword>
<sequence>MIILKSAVIGLLLILACTRMSAQQIRSTYFIDGNQTRLQLNPAAIPNQGFINVPVIGGVSTTMASNTFGTGDISDIIANRSDADYFMNDKFIRKLNMNNKFNASVNTDFVSAGWFSGEGFWNANVSLKVDLGVSVPRNIFEFMRDTRGMNLESWFDYSSEIHGEKLDINSYMETGVGYARPINNRLTLGGKVKMLFGIGNVRMRIDKLGIKTKLTGIDPHKDWREITRQEIENAQGVASIETDASIEASMKGFGLVESNRGYVNKIKRSGSLGIAGMGMGIDLGETYKITNQFTVSGAVLDLGFISWSKDNSHRASSNASREYSFNIHDYADAIEFSERLADGKVLDVAMLNIIKRKEKKARTTSLYTSLVLGGEYKLLDDKLTLGLLSTTRFAQPNTIAELTLGTAYKLTPMISFSLSYSMIQSRGAGLGLGVQLGPIVIATDYLYFGNNTRCLNAMVGMSIPLGTRRK</sequence>
<evidence type="ECO:0000313" key="3">
    <source>
        <dbReference type="EMBL" id="EHO69576.1"/>
    </source>
</evidence>
<dbReference type="PROSITE" id="PS51257">
    <property type="entry name" value="PROKAR_LIPOPROTEIN"/>
    <property type="match status" value="1"/>
</dbReference>
<accession>H1Q2X8</accession>
<feature type="signal peptide" evidence="1">
    <location>
        <begin position="1"/>
        <end position="22"/>
    </location>
</feature>
<proteinExistence type="predicted"/>
<name>H1Q2X8_9BACT</name>
<dbReference type="Pfam" id="PF18990">
    <property type="entry name" value="DUF5723"/>
    <property type="match status" value="1"/>
</dbReference>
<keyword evidence="1" id="KW-0732">Signal</keyword>